<proteinExistence type="predicted"/>
<dbReference type="InterPro" id="IPR023214">
    <property type="entry name" value="HAD_sf"/>
</dbReference>
<dbReference type="SFLD" id="SFLDS00003">
    <property type="entry name" value="Haloacid_Dehalogenase"/>
    <property type="match status" value="1"/>
</dbReference>
<keyword evidence="2" id="KW-1185">Reference proteome</keyword>
<dbReference type="PANTHER" id="PTHR10000">
    <property type="entry name" value="PHOSPHOSERINE PHOSPHATASE"/>
    <property type="match status" value="1"/>
</dbReference>
<dbReference type="NCBIfam" id="TIGR01484">
    <property type="entry name" value="HAD-SF-IIB"/>
    <property type="match status" value="1"/>
</dbReference>
<name>A0ABT2S3J3_9FIRM</name>
<comment type="caution">
    <text evidence="1">The sequence shown here is derived from an EMBL/GenBank/DDBJ whole genome shotgun (WGS) entry which is preliminary data.</text>
</comment>
<dbReference type="EMBL" id="JAOQJV010000002">
    <property type="protein sequence ID" value="MCU6699083.1"/>
    <property type="molecule type" value="Genomic_DNA"/>
</dbReference>
<evidence type="ECO:0000313" key="1">
    <source>
        <dbReference type="EMBL" id="MCU6699083.1"/>
    </source>
</evidence>
<dbReference type="PROSITE" id="PS01228">
    <property type="entry name" value="COF_1"/>
    <property type="match status" value="1"/>
</dbReference>
<sequence length="261" mass="28931">MIKLIASDIDGTLLTNHGQIVPERTADLIRRLIDKGIYFTAASGRQYSNLRRMFDPISENICYAAENGCLCAHKNEIISKMYLPQDICMDIIDAIHDFPDCYGMVSGVNTSYIDTDNPEIYDLIKNTNKYNVAKVKDLKTDVPEPILKIAVCDPKHGTTRIGPHFGKLFHGEVHAVTAGLIWVDFVGDNANKGLGLKAILDYLHIDPSECIAFGDQLNDIEMLKVAGTSYAMSTGMPEVRALANHITDCVDDVLEEILRTL</sequence>
<reference evidence="1 2" key="1">
    <citation type="journal article" date="2021" name="ISME Commun">
        <title>Automated analysis of genomic sequences facilitates high-throughput and comprehensive description of bacteria.</title>
        <authorList>
            <person name="Hitch T.C.A."/>
        </authorList>
    </citation>
    <scope>NUCLEOTIDE SEQUENCE [LARGE SCALE GENOMIC DNA]</scope>
    <source>
        <strain evidence="1 2">Sanger_02</strain>
    </source>
</reference>
<dbReference type="Gene3D" id="3.30.1240.10">
    <property type="match status" value="1"/>
</dbReference>
<dbReference type="PANTHER" id="PTHR10000:SF53">
    <property type="entry name" value="5-AMINO-6-(5-PHOSPHO-D-RIBITYLAMINO)URACIL PHOSPHATASE YBJI-RELATED"/>
    <property type="match status" value="1"/>
</dbReference>
<keyword evidence="1" id="KW-0378">Hydrolase</keyword>
<accession>A0ABT2S3J3</accession>
<evidence type="ECO:0000313" key="2">
    <source>
        <dbReference type="Proteomes" id="UP001207605"/>
    </source>
</evidence>
<dbReference type="GO" id="GO:0016787">
    <property type="term" value="F:hydrolase activity"/>
    <property type="evidence" value="ECO:0007669"/>
    <property type="project" value="UniProtKB-KW"/>
</dbReference>
<dbReference type="Gene3D" id="3.40.50.1000">
    <property type="entry name" value="HAD superfamily/HAD-like"/>
    <property type="match status" value="1"/>
</dbReference>
<dbReference type="Pfam" id="PF08282">
    <property type="entry name" value="Hydrolase_3"/>
    <property type="match status" value="1"/>
</dbReference>
<gene>
    <name evidence="1" type="ORF">OCV65_02330</name>
</gene>
<dbReference type="SUPFAM" id="SSF56784">
    <property type="entry name" value="HAD-like"/>
    <property type="match status" value="1"/>
</dbReference>
<dbReference type="InterPro" id="IPR006379">
    <property type="entry name" value="HAD-SF_hydro_IIB"/>
</dbReference>
<dbReference type="NCBIfam" id="TIGR00099">
    <property type="entry name" value="Cof-subfamily"/>
    <property type="match status" value="1"/>
</dbReference>
<organism evidence="1 2">
    <name type="scientific">Dorea ammoniilytica</name>
    <dbReference type="NCBI Taxonomy" id="2981788"/>
    <lineage>
        <taxon>Bacteria</taxon>
        <taxon>Bacillati</taxon>
        <taxon>Bacillota</taxon>
        <taxon>Clostridia</taxon>
        <taxon>Lachnospirales</taxon>
        <taxon>Lachnospiraceae</taxon>
        <taxon>Dorea</taxon>
    </lineage>
</organism>
<dbReference type="RefSeq" id="WP_262580833.1">
    <property type="nucleotide sequence ID" value="NZ_JAOQJV010000002.1"/>
</dbReference>
<protein>
    <submittedName>
        <fullName evidence="1">HAD family hydrolase</fullName>
    </submittedName>
</protein>
<dbReference type="PROSITE" id="PS01229">
    <property type="entry name" value="COF_2"/>
    <property type="match status" value="1"/>
</dbReference>
<dbReference type="InterPro" id="IPR000150">
    <property type="entry name" value="Cof"/>
</dbReference>
<dbReference type="InterPro" id="IPR036412">
    <property type="entry name" value="HAD-like_sf"/>
</dbReference>
<dbReference type="Proteomes" id="UP001207605">
    <property type="component" value="Unassembled WGS sequence"/>
</dbReference>
<dbReference type="SFLD" id="SFLDG01140">
    <property type="entry name" value="C2.B:_Phosphomannomutase_and_P"/>
    <property type="match status" value="1"/>
</dbReference>